<dbReference type="InterPro" id="IPR013083">
    <property type="entry name" value="Znf_RING/FYVE/PHD"/>
</dbReference>
<organism evidence="6 7">
    <name type="scientific">Geodia barretti</name>
    <name type="common">Barrett's horny sponge</name>
    <dbReference type="NCBI Taxonomy" id="519541"/>
    <lineage>
        <taxon>Eukaryota</taxon>
        <taxon>Metazoa</taxon>
        <taxon>Porifera</taxon>
        <taxon>Demospongiae</taxon>
        <taxon>Heteroscleromorpha</taxon>
        <taxon>Tetractinellida</taxon>
        <taxon>Astrophorina</taxon>
        <taxon>Geodiidae</taxon>
        <taxon>Geodia</taxon>
    </lineage>
</organism>
<evidence type="ECO:0000256" key="3">
    <source>
        <dbReference type="ARBA" id="ARBA00022833"/>
    </source>
</evidence>
<feature type="domain" description="TRAF-type" evidence="5">
    <location>
        <begin position="12"/>
        <end position="63"/>
    </location>
</feature>
<dbReference type="EMBL" id="CASHTH010001150">
    <property type="protein sequence ID" value="CAI8012064.1"/>
    <property type="molecule type" value="Genomic_DNA"/>
</dbReference>
<keyword evidence="7" id="KW-1185">Reference proteome</keyword>
<keyword evidence="2 4" id="KW-0863">Zinc-finger</keyword>
<evidence type="ECO:0000256" key="4">
    <source>
        <dbReference type="PROSITE-ProRule" id="PRU00207"/>
    </source>
</evidence>
<evidence type="ECO:0000313" key="7">
    <source>
        <dbReference type="Proteomes" id="UP001174909"/>
    </source>
</evidence>
<sequence length="111" mass="13148">QDTQSERTRSRCEEYPLECPNKCGEKNIKRKDMETHREFCELEQLKCPFDHVGCTGEIQRRHMDSHCKNSVEKHLLLLAKAHKELVQENRRLLSELAEQKITSPLYNIKKI</sequence>
<feature type="zinc finger region" description="TRAF-type" evidence="4">
    <location>
        <begin position="12"/>
        <end position="63"/>
    </location>
</feature>
<feature type="non-terminal residue" evidence="6">
    <location>
        <position position="1"/>
    </location>
</feature>
<dbReference type="Proteomes" id="UP001174909">
    <property type="component" value="Unassembled WGS sequence"/>
</dbReference>
<name>A0AA35RJ34_GEOBA</name>
<reference evidence="6" key="1">
    <citation type="submission" date="2023-03" db="EMBL/GenBank/DDBJ databases">
        <authorList>
            <person name="Steffen K."/>
            <person name="Cardenas P."/>
        </authorList>
    </citation>
    <scope>NUCLEOTIDE SEQUENCE</scope>
</reference>
<dbReference type="InterPro" id="IPR001293">
    <property type="entry name" value="Znf_TRAF"/>
</dbReference>
<comment type="caution">
    <text evidence="6">The sequence shown here is derived from an EMBL/GenBank/DDBJ whole genome shotgun (WGS) entry which is preliminary data.</text>
</comment>
<dbReference type="PANTHER" id="PTHR10131">
    <property type="entry name" value="TNF RECEPTOR ASSOCIATED FACTOR"/>
    <property type="match status" value="1"/>
</dbReference>
<evidence type="ECO:0000256" key="2">
    <source>
        <dbReference type="ARBA" id="ARBA00022771"/>
    </source>
</evidence>
<dbReference type="AlphaFoldDB" id="A0AA35RJ34"/>
<protein>
    <submittedName>
        <fullName evidence="6">TNF receptor-associated factor 4</fullName>
    </submittedName>
</protein>
<evidence type="ECO:0000313" key="6">
    <source>
        <dbReference type="EMBL" id="CAI8012064.1"/>
    </source>
</evidence>
<gene>
    <name evidence="6" type="ORF">GBAR_LOCUS7752</name>
</gene>
<keyword evidence="6" id="KW-0675">Receptor</keyword>
<dbReference type="PANTHER" id="PTHR10131:SF94">
    <property type="entry name" value="TNF RECEPTOR-ASSOCIATED FACTOR 4"/>
    <property type="match status" value="1"/>
</dbReference>
<evidence type="ECO:0000259" key="5">
    <source>
        <dbReference type="PROSITE" id="PS50145"/>
    </source>
</evidence>
<dbReference type="PROSITE" id="PS50145">
    <property type="entry name" value="ZF_TRAF"/>
    <property type="match status" value="1"/>
</dbReference>
<keyword evidence="1 4" id="KW-0479">Metal-binding</keyword>
<feature type="non-terminal residue" evidence="6">
    <location>
        <position position="111"/>
    </location>
</feature>
<keyword evidence="3 4" id="KW-0862">Zinc</keyword>
<evidence type="ECO:0000256" key="1">
    <source>
        <dbReference type="ARBA" id="ARBA00022723"/>
    </source>
</evidence>
<dbReference type="SUPFAM" id="SSF49599">
    <property type="entry name" value="TRAF domain-like"/>
    <property type="match status" value="1"/>
</dbReference>
<accession>A0AA35RJ34</accession>
<dbReference type="Pfam" id="PF02176">
    <property type="entry name" value="zf-TRAF"/>
    <property type="match status" value="1"/>
</dbReference>
<proteinExistence type="predicted"/>
<dbReference type="GO" id="GO:0008270">
    <property type="term" value="F:zinc ion binding"/>
    <property type="evidence" value="ECO:0007669"/>
    <property type="project" value="UniProtKB-KW"/>
</dbReference>
<dbReference type="Gene3D" id="3.30.40.10">
    <property type="entry name" value="Zinc/RING finger domain, C3HC4 (zinc finger)"/>
    <property type="match status" value="1"/>
</dbReference>